<dbReference type="AlphaFoldDB" id="B7KJ30"/>
<gene>
    <name evidence="1" type="ordered locus">PCC7424_2448</name>
</gene>
<keyword evidence="2" id="KW-1185">Reference proteome</keyword>
<dbReference type="KEGG" id="cyc:PCC7424_2448"/>
<evidence type="ECO:0000313" key="2">
    <source>
        <dbReference type="Proteomes" id="UP000002384"/>
    </source>
</evidence>
<organism evidence="1 2">
    <name type="scientific">Gloeothece citriformis (strain PCC 7424)</name>
    <name type="common">Cyanothece sp. (strain PCC 7424)</name>
    <dbReference type="NCBI Taxonomy" id="65393"/>
    <lineage>
        <taxon>Bacteria</taxon>
        <taxon>Bacillati</taxon>
        <taxon>Cyanobacteriota</taxon>
        <taxon>Cyanophyceae</taxon>
        <taxon>Oscillatoriophycideae</taxon>
        <taxon>Chroococcales</taxon>
        <taxon>Aphanothecaceae</taxon>
        <taxon>Gloeothece</taxon>
        <taxon>Gloeothece citriformis</taxon>
    </lineage>
</organism>
<evidence type="ECO:0000313" key="1">
    <source>
        <dbReference type="EMBL" id="ACK70866.1"/>
    </source>
</evidence>
<name>B7KJ30_GLOC7</name>
<dbReference type="Proteomes" id="UP000002384">
    <property type="component" value="Chromosome"/>
</dbReference>
<sequence length="53" mass="5542">MPEQLEMIIFALSCTSKASLPLKATQGMPVSALLASASSPVGCDTEQVEAIYL</sequence>
<dbReference type="STRING" id="65393.PCC7424_2448"/>
<dbReference type="HOGENOM" id="CLU_3060738_0_0_3"/>
<dbReference type="RefSeq" id="WP_015954470.1">
    <property type="nucleotide sequence ID" value="NC_011729.1"/>
</dbReference>
<protein>
    <submittedName>
        <fullName evidence="1">Uncharacterized protein</fullName>
    </submittedName>
</protein>
<accession>B7KJ30</accession>
<dbReference type="EMBL" id="CP001291">
    <property type="protein sequence ID" value="ACK70866.1"/>
    <property type="molecule type" value="Genomic_DNA"/>
</dbReference>
<proteinExistence type="predicted"/>
<reference evidence="2" key="1">
    <citation type="journal article" date="2011" name="MBio">
        <title>Novel metabolic attributes of the genus Cyanothece, comprising a group of unicellular nitrogen-fixing Cyanobacteria.</title>
        <authorList>
            <person name="Bandyopadhyay A."/>
            <person name="Elvitigala T."/>
            <person name="Welsh E."/>
            <person name="Stockel J."/>
            <person name="Liberton M."/>
            <person name="Min H."/>
            <person name="Sherman L.A."/>
            <person name="Pakrasi H.B."/>
        </authorList>
    </citation>
    <scope>NUCLEOTIDE SEQUENCE [LARGE SCALE GENOMIC DNA]</scope>
    <source>
        <strain evidence="2">PCC 7424</strain>
    </source>
</reference>